<feature type="region of interest" description="Disordered" evidence="1">
    <location>
        <begin position="325"/>
        <end position="370"/>
    </location>
</feature>
<evidence type="ECO:0000313" key="3">
    <source>
        <dbReference type="EMBL" id="KAF7511349.1"/>
    </source>
</evidence>
<feature type="domain" description="NB-ARC" evidence="2">
    <location>
        <begin position="393"/>
        <end position="552"/>
    </location>
</feature>
<dbReference type="Pfam" id="PF13374">
    <property type="entry name" value="TPR_10"/>
    <property type="match status" value="3"/>
</dbReference>
<dbReference type="InterPro" id="IPR053137">
    <property type="entry name" value="NLR-like"/>
</dbReference>
<dbReference type="SUPFAM" id="SSF53474">
    <property type="entry name" value="alpha/beta-Hydrolases"/>
    <property type="match status" value="1"/>
</dbReference>
<feature type="compositionally biased region" description="Basic and acidic residues" evidence="1">
    <location>
        <begin position="1231"/>
        <end position="1252"/>
    </location>
</feature>
<feature type="compositionally biased region" description="Basic and acidic residues" evidence="1">
    <location>
        <begin position="1372"/>
        <end position="1389"/>
    </location>
</feature>
<dbReference type="PANTHER" id="PTHR46082:SF10">
    <property type="entry name" value="NB-ARC DOMAIN-CONTAINING PROTEIN"/>
    <property type="match status" value="1"/>
</dbReference>
<dbReference type="Gene3D" id="1.25.40.10">
    <property type="entry name" value="Tetratricopeptide repeat domain"/>
    <property type="match status" value="2"/>
</dbReference>
<dbReference type="GO" id="GO:0043531">
    <property type="term" value="F:ADP binding"/>
    <property type="evidence" value="ECO:0007669"/>
    <property type="project" value="InterPro"/>
</dbReference>
<evidence type="ECO:0000313" key="4">
    <source>
        <dbReference type="Proteomes" id="UP000606974"/>
    </source>
</evidence>
<feature type="compositionally biased region" description="Basic residues" evidence="1">
    <location>
        <begin position="1"/>
        <end position="10"/>
    </location>
</feature>
<dbReference type="SUPFAM" id="SSF52540">
    <property type="entry name" value="P-loop containing nucleoside triphosphate hydrolases"/>
    <property type="match status" value="1"/>
</dbReference>
<dbReference type="Gene3D" id="3.40.50.300">
    <property type="entry name" value="P-loop containing nucleotide triphosphate hydrolases"/>
    <property type="match status" value="1"/>
</dbReference>
<accession>A0A8H7AND7</accession>
<dbReference type="InterPro" id="IPR029058">
    <property type="entry name" value="AB_hydrolase_fold"/>
</dbReference>
<feature type="compositionally biased region" description="Basic and acidic residues" evidence="1">
    <location>
        <begin position="1333"/>
        <end position="1344"/>
    </location>
</feature>
<dbReference type="SUPFAM" id="SSF48452">
    <property type="entry name" value="TPR-like"/>
    <property type="match status" value="3"/>
</dbReference>
<dbReference type="EMBL" id="JAACFV010000021">
    <property type="protein sequence ID" value="KAF7511349.1"/>
    <property type="molecule type" value="Genomic_DNA"/>
</dbReference>
<protein>
    <recommendedName>
        <fullName evidence="2">NB-ARC domain-containing protein</fullName>
    </recommendedName>
</protein>
<feature type="region of interest" description="Disordered" evidence="1">
    <location>
        <begin position="1186"/>
        <end position="1253"/>
    </location>
</feature>
<dbReference type="InterPro" id="IPR027417">
    <property type="entry name" value="P-loop_NTPase"/>
</dbReference>
<proteinExistence type="predicted"/>
<comment type="caution">
    <text evidence="3">The sequence shown here is derived from an EMBL/GenBank/DDBJ whole genome shotgun (WGS) entry which is preliminary data.</text>
</comment>
<feature type="region of interest" description="Disordered" evidence="1">
    <location>
        <begin position="1304"/>
        <end position="1357"/>
    </location>
</feature>
<dbReference type="Proteomes" id="UP000606974">
    <property type="component" value="Unassembled WGS sequence"/>
</dbReference>
<organism evidence="3 4">
    <name type="scientific">Endocarpon pusillum</name>
    <dbReference type="NCBI Taxonomy" id="364733"/>
    <lineage>
        <taxon>Eukaryota</taxon>
        <taxon>Fungi</taxon>
        <taxon>Dikarya</taxon>
        <taxon>Ascomycota</taxon>
        <taxon>Pezizomycotina</taxon>
        <taxon>Eurotiomycetes</taxon>
        <taxon>Chaetothyriomycetidae</taxon>
        <taxon>Verrucariales</taxon>
        <taxon>Verrucariaceae</taxon>
        <taxon>Endocarpon</taxon>
    </lineage>
</organism>
<evidence type="ECO:0000256" key="1">
    <source>
        <dbReference type="SAM" id="MobiDB-lite"/>
    </source>
</evidence>
<feature type="region of interest" description="Disordered" evidence="1">
    <location>
        <begin position="1"/>
        <end position="26"/>
    </location>
</feature>
<sequence length="1416" mass="157808">MAFPFHRSRANARTSSPGVEDEDQNSDVENYLRELKNPPAPTIDIVAIHGLNPIPGKANHGEGTWSKNGVLWLKDERFLPGRFPNARILLFGYNSRVAPSTSNAGVMDIAKALLNRLGVKRRDDPQRPIVFLCHSLGGIIVKQALVRAMHSTAYRSIHWSTRAIAFFGTPHRGGNHADLGRVLASIAGFLTGSVKNNFLETLQKNSSGAADIHELFMEQAQEYRIVSFYETLPKPGLGLIVDKVSATLGLPECTEISVPVAANHSDICKFDRSDPTYELVIENIADLVQYALQPRQIGTPLLAPTISLTDPENWQRTLSVESLQSTGSFDLSDSTGSSSRSGGQYGMPTFQDIESGNSHPKKATDSTPTSPVFILPYSSNPDFIGRDKIFNIVKHSLGSTTSGQRRVALYGPGGVGKSQIAVRYAYWYRQNFPDHSIFWIHCGTAERFRQGLIDIGTECHVAGIADRNNNRLLLLKDWLQRKIDFKWLMILDNADDSSQLWVDLSSYIPDCEHGSILITTRDSKLGRRLVNGRSLLQIQKMSPEEAVMMLKTRLSTKGETSPITPVTPAPYQQPVSDNDLLRLAQSLDYMPLAIVQAAGFITDNAISVGRYVVLFGDDASAVKLLMHNVQEWGRDSDVPSSVYATWKLSIEQIQKAYPKSAELIFLMAHYEQSQIPEPLLKHYVGHDVVEFTTIIGVLLRFSLVVGGREATYNMHRLVQLLVKQWLATSGSAAEWQSKALRLLSSHFPSGELETWVVCASLESHAVKMIHTPAIKNDADSSHLATLQINLAWYYFNRGRWSSAEEYARAACVTFQEAHGLRHRDTLAAQTKLTLILKQNTKLEEAEMVIKQTVHRCKALLGSKDRQYFDALDAFALIAQTRGRLTVAEKASRKALSGREELLGPRDPSVFLSQRRLATILEFSGRYEQAETCIMSALNEQKSLVGMADKTTLRLMQRLVFIQRLQGKYVEAEKTAEEYLKVTTATYGPNHIDTQLARYTFAFTLIVNNKIEEAEAIFLSLIDHIEKEHPFGPDHQYNFFVQNALSSIRMIQGRYVEASWLLSTAWNGIQKTYGKHHAKTYEFQSAYAAALTLADTSELDGAMILQKQAYNGLKKVVGEKHPSTLTALLRLSEAYATRRELGPALKMAEQALRGREKMLNANHPDILAGRKRVSELQTMQQGIMEANIELDKTASGTSEKRQRKKRSFFGLRSRASSNAEHVVAGSHADGAITEKEQTAHVATEELEKSESYDSTKGTRKWSLGLFGRYLSGDTEEKIEDKEIDLTIDSDSDDDRTGESLDNEKSAAFTNNPLGPPPLPQRPAVDTQSHATMQDSKEHDPKHRASIEVPSETVQQEDTIESIAQLIRRRRIDSRASRYQEQRKPELKPDASELPAEGVRNPAARLDGPGWDASPFGA</sequence>
<feature type="region of interest" description="Disordered" evidence="1">
    <location>
        <begin position="1372"/>
        <end position="1416"/>
    </location>
</feature>
<evidence type="ECO:0000259" key="2">
    <source>
        <dbReference type="Pfam" id="PF00931"/>
    </source>
</evidence>
<dbReference type="Pfam" id="PF00931">
    <property type="entry name" value="NB-ARC"/>
    <property type="match status" value="1"/>
</dbReference>
<keyword evidence="4" id="KW-1185">Reference proteome</keyword>
<name>A0A8H7AND7_9EURO</name>
<dbReference type="InterPro" id="IPR002182">
    <property type="entry name" value="NB-ARC"/>
</dbReference>
<dbReference type="OrthoDB" id="1658288at2759"/>
<feature type="compositionally biased region" description="Low complexity" evidence="1">
    <location>
        <begin position="325"/>
        <end position="342"/>
    </location>
</feature>
<dbReference type="Gene3D" id="3.40.50.1820">
    <property type="entry name" value="alpha/beta hydrolase"/>
    <property type="match status" value="1"/>
</dbReference>
<gene>
    <name evidence="3" type="ORF">GJ744_004914</name>
</gene>
<dbReference type="PANTHER" id="PTHR46082">
    <property type="entry name" value="ATP/GTP-BINDING PROTEIN-RELATED"/>
    <property type="match status" value="1"/>
</dbReference>
<feature type="region of interest" description="Disordered" evidence="1">
    <location>
        <begin position="1280"/>
        <end position="1299"/>
    </location>
</feature>
<reference evidence="3" key="1">
    <citation type="submission" date="2020-02" db="EMBL/GenBank/DDBJ databases">
        <authorList>
            <person name="Palmer J.M."/>
        </authorList>
    </citation>
    <scope>NUCLEOTIDE SEQUENCE</scope>
    <source>
        <strain evidence="3">EPUS1.4</strain>
        <tissue evidence="3">Thallus</tissue>
    </source>
</reference>
<dbReference type="InterPro" id="IPR011990">
    <property type="entry name" value="TPR-like_helical_dom_sf"/>
</dbReference>